<feature type="chain" id="PRO_5042178187" description="Gag-pol polyprotein" evidence="1">
    <location>
        <begin position="23"/>
        <end position="140"/>
    </location>
</feature>
<feature type="signal peptide" evidence="1">
    <location>
        <begin position="1"/>
        <end position="22"/>
    </location>
</feature>
<proteinExistence type="predicted"/>
<feature type="non-terminal residue" evidence="2">
    <location>
        <position position="1"/>
    </location>
</feature>
<name>A0AAF0PPY3_SOLVR</name>
<dbReference type="EMBL" id="CP133612">
    <property type="protein sequence ID" value="WMV08742.1"/>
    <property type="molecule type" value="Genomic_DNA"/>
</dbReference>
<keyword evidence="1" id="KW-0732">Signal</keyword>
<gene>
    <name evidence="2" type="ORF">MTR67_002127</name>
</gene>
<reference evidence="2" key="1">
    <citation type="submission" date="2023-08" db="EMBL/GenBank/DDBJ databases">
        <title>A de novo genome assembly of Solanum verrucosum Schlechtendal, a Mexican diploid species geographically isolated from the other diploid A-genome species in potato relatives.</title>
        <authorList>
            <person name="Hosaka K."/>
        </authorList>
    </citation>
    <scope>NUCLEOTIDE SEQUENCE</scope>
    <source>
        <tissue evidence="2">Young leaves</tissue>
    </source>
</reference>
<sequence>GVMLPLLPLVASLCLLKDLKMCREKTQDNERSTCQAGGGSKGQVLGNDNVEPGFPQAMMTYAIREANAPMNPVMGKAVIRIKYLTRMNPPEFHVSKDDEDPQDFIDEAYNIVCIMGFSMIEKVKFASYILKGVAQVWFEQ</sequence>
<protein>
    <recommendedName>
        <fullName evidence="4">Gag-pol polyprotein</fullName>
    </recommendedName>
</protein>
<evidence type="ECO:0000313" key="2">
    <source>
        <dbReference type="EMBL" id="WMV08742.1"/>
    </source>
</evidence>
<evidence type="ECO:0000313" key="3">
    <source>
        <dbReference type="Proteomes" id="UP001234989"/>
    </source>
</evidence>
<organism evidence="2 3">
    <name type="scientific">Solanum verrucosum</name>
    <dbReference type="NCBI Taxonomy" id="315347"/>
    <lineage>
        <taxon>Eukaryota</taxon>
        <taxon>Viridiplantae</taxon>
        <taxon>Streptophyta</taxon>
        <taxon>Embryophyta</taxon>
        <taxon>Tracheophyta</taxon>
        <taxon>Spermatophyta</taxon>
        <taxon>Magnoliopsida</taxon>
        <taxon>eudicotyledons</taxon>
        <taxon>Gunneridae</taxon>
        <taxon>Pentapetalae</taxon>
        <taxon>asterids</taxon>
        <taxon>lamiids</taxon>
        <taxon>Solanales</taxon>
        <taxon>Solanaceae</taxon>
        <taxon>Solanoideae</taxon>
        <taxon>Solaneae</taxon>
        <taxon>Solanum</taxon>
    </lineage>
</organism>
<evidence type="ECO:0008006" key="4">
    <source>
        <dbReference type="Google" id="ProtNLM"/>
    </source>
</evidence>
<dbReference type="AlphaFoldDB" id="A0AAF0PPY3"/>
<keyword evidence="3" id="KW-1185">Reference proteome</keyword>
<evidence type="ECO:0000256" key="1">
    <source>
        <dbReference type="SAM" id="SignalP"/>
    </source>
</evidence>
<accession>A0AAF0PPY3</accession>
<dbReference type="Proteomes" id="UP001234989">
    <property type="component" value="Chromosome 1"/>
</dbReference>